<proteinExistence type="predicted"/>
<reference evidence="2 4" key="1">
    <citation type="submission" date="2022-01" db="EMBL/GenBank/DDBJ databases">
        <title>Collection of gut derived symbiotic bacterial strains cultured from healthy donors.</title>
        <authorList>
            <person name="Lin H."/>
            <person name="Kohout C."/>
            <person name="Waligurski E."/>
            <person name="Pamer E.G."/>
        </authorList>
    </citation>
    <scope>NUCLEOTIDE SEQUENCE [LARGE SCALE GENOMIC DNA]</scope>
    <source>
        <strain evidence="2 4">DFI.3.7</strain>
    </source>
</reference>
<dbReference type="EMBL" id="JANFYS010000004">
    <property type="protein sequence ID" value="MCQ4769490.1"/>
    <property type="molecule type" value="Genomic_DNA"/>
</dbReference>
<evidence type="ECO:0000313" key="3">
    <source>
        <dbReference type="EMBL" id="MCQ4769490.1"/>
    </source>
</evidence>
<dbReference type="GO" id="GO:0016779">
    <property type="term" value="F:nucleotidyltransferase activity"/>
    <property type="evidence" value="ECO:0007669"/>
    <property type="project" value="InterPro"/>
</dbReference>
<evidence type="ECO:0000313" key="2">
    <source>
        <dbReference type="EMBL" id="MCG4525516.1"/>
    </source>
</evidence>
<dbReference type="InterPro" id="IPR043519">
    <property type="entry name" value="NT_sf"/>
</dbReference>
<comment type="caution">
    <text evidence="3">The sequence shown here is derived from an EMBL/GenBank/DDBJ whole genome shotgun (WGS) entry which is preliminary data.</text>
</comment>
<organism evidence="3 5">
    <name type="scientific">Intestinimonas massiliensis</name>
    <name type="common">ex Afouda et al. 2020</name>
    <dbReference type="NCBI Taxonomy" id="1673721"/>
    <lineage>
        <taxon>Bacteria</taxon>
        <taxon>Bacillati</taxon>
        <taxon>Bacillota</taxon>
        <taxon>Clostridia</taxon>
        <taxon>Eubacteriales</taxon>
        <taxon>Intestinimonas</taxon>
    </lineage>
</organism>
<dbReference type="EMBL" id="JAKNJB010000001">
    <property type="protein sequence ID" value="MCG4525516.1"/>
    <property type="molecule type" value="Genomic_DNA"/>
</dbReference>
<dbReference type="Proteomes" id="UP001204562">
    <property type="component" value="Unassembled WGS sequence"/>
</dbReference>
<accession>A0AAW5JQS3</accession>
<evidence type="ECO:0000313" key="4">
    <source>
        <dbReference type="Proteomes" id="UP001200313"/>
    </source>
</evidence>
<name>A0AAW5JQS3_9FIRM</name>
<dbReference type="Pfam" id="PF01909">
    <property type="entry name" value="NTP_transf_2"/>
    <property type="match status" value="1"/>
</dbReference>
<reference evidence="3" key="2">
    <citation type="submission" date="2022-06" db="EMBL/GenBank/DDBJ databases">
        <title>Isolation of gut microbiota from human fecal samples.</title>
        <authorList>
            <person name="Pamer E.G."/>
            <person name="Barat B."/>
            <person name="Waligurski E."/>
            <person name="Medina S."/>
            <person name="Paddock L."/>
            <person name="Mostad J."/>
        </authorList>
    </citation>
    <scope>NUCLEOTIDE SEQUENCE</scope>
    <source>
        <strain evidence="3">DFI.9.91</strain>
    </source>
</reference>
<protein>
    <submittedName>
        <fullName evidence="3">Nucleotidyltransferase domain-containing protein</fullName>
    </submittedName>
</protein>
<dbReference type="SUPFAM" id="SSF81301">
    <property type="entry name" value="Nucleotidyltransferase"/>
    <property type="match status" value="1"/>
</dbReference>
<dbReference type="InterPro" id="IPR002934">
    <property type="entry name" value="Polymerase_NTP_transf_dom"/>
</dbReference>
<dbReference type="Gene3D" id="3.30.460.10">
    <property type="entry name" value="Beta Polymerase, domain 2"/>
    <property type="match status" value="1"/>
</dbReference>
<dbReference type="Proteomes" id="UP001200313">
    <property type="component" value="Unassembled WGS sequence"/>
</dbReference>
<keyword evidence="4" id="KW-1185">Reference proteome</keyword>
<dbReference type="RefSeq" id="WP_050618075.1">
    <property type="nucleotide sequence ID" value="NZ_JAKNJB010000001.1"/>
</dbReference>
<dbReference type="CDD" id="cd05403">
    <property type="entry name" value="NT_KNTase_like"/>
    <property type="match status" value="1"/>
</dbReference>
<dbReference type="AlphaFoldDB" id="A0AAW5JQS3"/>
<sequence length="211" mass="23454">MEFQLDTWLELFTHRLLDTFPGRVIFLGIQGSRGRGESKPDSDIDMVVVLDQVGLEDLRAYRELLRTLPHGGLTCGFFCGREELLHWPRYDLLQLVLDTKPLYGGLENLLPAFSPADTAAAVHIGAANLYHAACHCYLHGDDPAGCLASLAKSAFFLLRLDHYRRSGCYAATMAELKRLYPETGLDDSDCDACYQALIRWTSSLMGAVPEA</sequence>
<gene>
    <name evidence="2" type="ORF">L0P79_00305</name>
    <name evidence="3" type="ORF">NE579_03275</name>
</gene>
<evidence type="ECO:0000259" key="1">
    <source>
        <dbReference type="Pfam" id="PF01909"/>
    </source>
</evidence>
<evidence type="ECO:0000313" key="5">
    <source>
        <dbReference type="Proteomes" id="UP001204562"/>
    </source>
</evidence>
<feature type="domain" description="Polymerase nucleotidyl transferase" evidence="1">
    <location>
        <begin position="21"/>
        <end position="55"/>
    </location>
</feature>